<dbReference type="AlphaFoldDB" id="A0A516AGH4"/>
<dbReference type="PANTHER" id="PTHR12900:SF0">
    <property type="entry name" value="CHECKPOINT PROTEIN"/>
    <property type="match status" value="1"/>
</dbReference>
<evidence type="ECO:0000256" key="2">
    <source>
        <dbReference type="ARBA" id="ARBA00005563"/>
    </source>
</evidence>
<dbReference type="InterPro" id="IPR016580">
    <property type="entry name" value="HUS1"/>
</dbReference>
<dbReference type="PANTHER" id="PTHR12900">
    <property type="entry name" value="MITOTIC AND DNA DAMAGE CHECKPOINT PROTEIN HUS1"/>
    <property type="match status" value="1"/>
</dbReference>
<proteinExistence type="evidence at transcript level"/>
<keyword evidence="3" id="KW-0539">Nucleus</keyword>
<dbReference type="PIRSF" id="PIRSF011312">
    <property type="entry name" value="Cell_cycle_HUS1"/>
    <property type="match status" value="1"/>
</dbReference>
<dbReference type="GO" id="GO:0030896">
    <property type="term" value="C:checkpoint clamp complex"/>
    <property type="evidence" value="ECO:0007669"/>
    <property type="project" value="InterPro"/>
</dbReference>
<dbReference type="GO" id="GO:0000724">
    <property type="term" value="P:double-strand break repair via homologous recombination"/>
    <property type="evidence" value="ECO:0007669"/>
    <property type="project" value="TreeGrafter"/>
</dbReference>
<organism evidence="5">
    <name type="scientific">Lingulaulax polyedra</name>
    <name type="common">Dinoflagellate</name>
    <name type="synonym">Lingulodinium polyedra</name>
    <dbReference type="NCBI Taxonomy" id="160621"/>
    <lineage>
        <taxon>Eukaryota</taxon>
        <taxon>Sar</taxon>
        <taxon>Alveolata</taxon>
        <taxon>Dinophyceae</taxon>
        <taxon>Gonyaulacales</taxon>
        <taxon>Lingulodiniaceae</taxon>
        <taxon>Lingulaulax</taxon>
    </lineage>
</organism>
<dbReference type="GO" id="GO:0035861">
    <property type="term" value="C:site of double-strand break"/>
    <property type="evidence" value="ECO:0007669"/>
    <property type="project" value="TreeGrafter"/>
</dbReference>
<dbReference type="Gene3D" id="3.70.10.10">
    <property type="match status" value="1"/>
</dbReference>
<accession>A0A516AGH4</accession>
<dbReference type="GO" id="GO:0033314">
    <property type="term" value="P:mitotic DNA replication checkpoint signaling"/>
    <property type="evidence" value="ECO:0007669"/>
    <property type="project" value="TreeGrafter"/>
</dbReference>
<reference evidence="5" key="1">
    <citation type="journal article" date="2019" name="Microorganisms">
        <title>DNA Damage Response Pathways in Dinoflagellates.</title>
        <authorList>
            <person name="Li C."/>
            <person name="Wong J."/>
        </authorList>
    </citation>
    <scope>NUCLEOTIDE SEQUENCE</scope>
</reference>
<evidence type="ECO:0000313" key="5">
    <source>
        <dbReference type="EMBL" id="QDO16411.1"/>
    </source>
</evidence>
<protein>
    <recommendedName>
        <fullName evidence="4">Checkpoint protein</fullName>
    </recommendedName>
</protein>
<evidence type="ECO:0000256" key="3">
    <source>
        <dbReference type="ARBA" id="ARBA00023242"/>
    </source>
</evidence>
<comment type="subcellular location">
    <subcellularLocation>
        <location evidence="1">Nucleus</location>
    </subcellularLocation>
</comment>
<dbReference type="Pfam" id="PF04005">
    <property type="entry name" value="Hus1"/>
    <property type="match status" value="1"/>
</dbReference>
<evidence type="ECO:0000256" key="1">
    <source>
        <dbReference type="ARBA" id="ARBA00004123"/>
    </source>
</evidence>
<dbReference type="GO" id="GO:0044778">
    <property type="term" value="P:meiotic DNA integrity checkpoint signaling"/>
    <property type="evidence" value="ECO:0007669"/>
    <property type="project" value="TreeGrafter"/>
</dbReference>
<comment type="similarity">
    <text evidence="2 4">Belongs to the HUS1 family.</text>
</comment>
<dbReference type="GO" id="GO:0031573">
    <property type="term" value="P:mitotic intra-S DNA damage checkpoint signaling"/>
    <property type="evidence" value="ECO:0007669"/>
    <property type="project" value="TreeGrafter"/>
</dbReference>
<dbReference type="EMBL" id="MN125944">
    <property type="protein sequence ID" value="QDO16411.1"/>
    <property type="molecule type" value="mRNA"/>
</dbReference>
<dbReference type="InterPro" id="IPR007150">
    <property type="entry name" value="HUS1/Mec3"/>
</dbReference>
<dbReference type="GO" id="GO:0000723">
    <property type="term" value="P:telomere maintenance"/>
    <property type="evidence" value="ECO:0007669"/>
    <property type="project" value="TreeGrafter"/>
</dbReference>
<name>A0A516AGH4_LINPO</name>
<evidence type="ECO:0000256" key="4">
    <source>
        <dbReference type="PIRNR" id="PIRNR011312"/>
    </source>
</evidence>
<dbReference type="GO" id="GO:0006289">
    <property type="term" value="P:nucleotide-excision repair"/>
    <property type="evidence" value="ECO:0007669"/>
    <property type="project" value="TreeGrafter"/>
</dbReference>
<dbReference type="GO" id="GO:0005730">
    <property type="term" value="C:nucleolus"/>
    <property type="evidence" value="ECO:0007669"/>
    <property type="project" value="InterPro"/>
</dbReference>
<sequence length="315" mass="34407">MKFKAVIENEGAGGANQVMILHVLQALQRLERAAERKPAERRGMPATLILKLTPESFALCHRGGADEGSQTWSHFQIARLFREYRIESKRSGRIDLEAPIANLVHVFHSCASSDRTTLRLANGRDGRPILGFDFSLTGNVADHRVEQEVPVRVLPEPEADMVCEPALPEPEYQIELPPSLQRLKNVLEKMRTVGCHHVAVEAAMEKQPAPGAAGAALSSAARAWLRFCAEAELVSIESTFQSLSLVTEGKKNASPEGPVRLILSLRRLGEVLAAFQTVSAEAHIACVLEDRALVLYALLPQSLGSLISYTPAVVL</sequence>